<dbReference type="Pfam" id="PF08645">
    <property type="entry name" value="PNK3P"/>
    <property type="match status" value="1"/>
</dbReference>
<dbReference type="InterPro" id="IPR013954">
    <property type="entry name" value="PNK3P"/>
</dbReference>
<dbReference type="InterPro" id="IPR006549">
    <property type="entry name" value="HAD-SF_hydro_IIIA"/>
</dbReference>
<dbReference type="SUPFAM" id="SSF56784">
    <property type="entry name" value="HAD-like"/>
    <property type="match status" value="1"/>
</dbReference>
<dbReference type="InterPro" id="IPR023214">
    <property type="entry name" value="HAD_sf"/>
</dbReference>
<name>A0A075H8D1_9EURY</name>
<accession>A0A075H8D1</accession>
<dbReference type="NCBIfam" id="TIGR01662">
    <property type="entry name" value="HAD-SF-IIIA"/>
    <property type="match status" value="1"/>
</dbReference>
<dbReference type="EC" id="3.1.3.82" evidence="1"/>
<proteinExistence type="predicted"/>
<dbReference type="Gene3D" id="3.40.50.1000">
    <property type="entry name" value="HAD superfamily/HAD-like"/>
    <property type="match status" value="1"/>
</dbReference>
<dbReference type="AlphaFoldDB" id="A0A075H8D1"/>
<organism evidence="1">
    <name type="scientific">uncultured marine group II/III euryarchaeote KM3_51_E06</name>
    <dbReference type="NCBI Taxonomy" id="1456455"/>
    <lineage>
        <taxon>Archaea</taxon>
        <taxon>Methanobacteriati</taxon>
        <taxon>Methanobacteriota</taxon>
        <taxon>environmental samples</taxon>
    </lineage>
</organism>
<sequence length="220" mass="23863">MEIPGRHGEDELELLPLPGDDEWDGSIAYLDRDGVLNVGSEKYVKSSSEVIMLPGAGDAIAELRRAGFRICVVTNQSPIRRGVFDEEMLDSINQTVLDGLIEENPDALVDLVLYSPYAPWEGSVIRKPGAGMLQAARQMIDAAASGNPISVDEVVVGDAYIEIQDEFDEARSFMAGDRRADMGAAWNHNVRAFWVDASVGIAGAVHRCLDDNDQGDLNSA</sequence>
<dbReference type="InterPro" id="IPR004446">
    <property type="entry name" value="Heptose_bisP_phosphatase"/>
</dbReference>
<dbReference type="GO" id="GO:0005975">
    <property type="term" value="P:carbohydrate metabolic process"/>
    <property type="evidence" value="ECO:0007669"/>
    <property type="project" value="InterPro"/>
</dbReference>
<gene>
    <name evidence="1" type="primary">gmhB</name>
</gene>
<dbReference type="GO" id="GO:0034200">
    <property type="term" value="F:D-glycero-beta-D-manno-heptose 1,7-bisphosphate 7-phosphatase activity"/>
    <property type="evidence" value="ECO:0007669"/>
    <property type="project" value="UniProtKB-EC"/>
</dbReference>
<dbReference type="InterPro" id="IPR036412">
    <property type="entry name" value="HAD-like_sf"/>
</dbReference>
<dbReference type="PANTHER" id="PTHR42891">
    <property type="entry name" value="D-GLYCERO-BETA-D-MANNO-HEPTOSE-1,7-BISPHOSPHATE 7-PHOSPHATASE"/>
    <property type="match status" value="1"/>
</dbReference>
<evidence type="ECO:0000313" key="1">
    <source>
        <dbReference type="EMBL" id="AIF11315.1"/>
    </source>
</evidence>
<keyword evidence="1" id="KW-0378">Hydrolase</keyword>
<reference evidence="1" key="1">
    <citation type="journal article" date="2014" name="Genome Biol. Evol.">
        <title>Pangenome evidence for extensive interdomain horizontal transfer affecting lineage core and shell genes in uncultured planktonic thaumarchaeota and euryarchaeota.</title>
        <authorList>
            <person name="Deschamps P."/>
            <person name="Zivanovic Y."/>
            <person name="Moreira D."/>
            <person name="Rodriguez-Valera F."/>
            <person name="Lopez-Garcia P."/>
        </authorList>
    </citation>
    <scope>NUCLEOTIDE SEQUENCE</scope>
</reference>
<dbReference type="EMBL" id="KF900914">
    <property type="protein sequence ID" value="AIF11315.1"/>
    <property type="molecule type" value="Genomic_DNA"/>
</dbReference>
<protein>
    <submittedName>
        <fullName evidence="1">Histidinol-phosphate phosphatase (GmhB)</fullName>
        <ecNumber evidence="1">3.1.3.82</ecNumber>
    </submittedName>
</protein>
<dbReference type="PANTHER" id="PTHR42891:SF1">
    <property type="entry name" value="D-GLYCERO-BETA-D-MANNO-HEPTOSE-1,7-BISPHOSPHATE 7-PHOSPHATASE"/>
    <property type="match status" value="1"/>
</dbReference>